<keyword evidence="7 8" id="KW-0472">Membrane</keyword>
<keyword evidence="6 8" id="KW-1133">Transmembrane helix</keyword>
<accession>A0A2Y9BMH4</accession>
<feature type="transmembrane region" description="Helical" evidence="8">
    <location>
        <begin position="45"/>
        <end position="66"/>
    </location>
</feature>
<gene>
    <name evidence="9" type="ORF">A8806_11416</name>
</gene>
<evidence type="ECO:0000256" key="7">
    <source>
        <dbReference type="ARBA" id="ARBA00023136"/>
    </source>
</evidence>
<evidence type="ECO:0000256" key="5">
    <source>
        <dbReference type="ARBA" id="ARBA00022847"/>
    </source>
</evidence>
<dbReference type="InterPro" id="IPR036458">
    <property type="entry name" value="Na:dicarbo_symporter_sf"/>
</dbReference>
<evidence type="ECO:0000256" key="1">
    <source>
        <dbReference type="ARBA" id="ARBA00004651"/>
    </source>
</evidence>
<evidence type="ECO:0000313" key="9">
    <source>
        <dbReference type="EMBL" id="PWJ23392.1"/>
    </source>
</evidence>
<dbReference type="Gene3D" id="1.10.3860.10">
    <property type="entry name" value="Sodium:dicarboxylate symporter"/>
    <property type="match status" value="1"/>
</dbReference>
<evidence type="ECO:0000256" key="6">
    <source>
        <dbReference type="ARBA" id="ARBA00022989"/>
    </source>
</evidence>
<dbReference type="PRINTS" id="PR00173">
    <property type="entry name" value="EDTRNSPORT"/>
</dbReference>
<feature type="transmembrane region" description="Helical" evidence="8">
    <location>
        <begin position="305"/>
        <end position="324"/>
    </location>
</feature>
<evidence type="ECO:0000256" key="8">
    <source>
        <dbReference type="SAM" id="Phobius"/>
    </source>
</evidence>
<dbReference type="PANTHER" id="PTHR42865:SF7">
    <property type="entry name" value="PROTON_GLUTAMATE-ASPARTATE SYMPORTER"/>
    <property type="match status" value="1"/>
</dbReference>
<feature type="transmembrane region" description="Helical" evidence="8">
    <location>
        <begin position="142"/>
        <end position="164"/>
    </location>
</feature>
<sequence length="432" mass="45532">MKKKFKVSLPFLIMLGMVLGILGGIPFQKNPEFAVEYIKPFGTLFLNLIKMIVVPVVLCSIISGVISMKDIKKVGSVGLKSVSFYLVTTAVAVTLGMVFANVSKVGTGFNLATEALTFESVETPSFMDTLLNIFPSNAVEPLVSATMLQVIVLALFFGFGIILAGEKGEPLGRLIDSMTDVCLQIMGIIIKLSPVGVFALLLPVVAENGPSVLLPLLKLIIVIYLAYIFHMAVVFSFTTKTMARMSPLAFFKGMLPAMTMAFSSSSSVGALPLNIECSQKLGAKKEITSFVLPLGATINMNGTSIYQGVCAIFIANVFGIHLTLTQQIMVVLTATLASVGTAGVPGSGVIMLSMVLQSAGLPLEGIALIAGIDRILDMGRTVVNITGDANCAICISKAEDRKAARKAAKAAAGGTVHGMEFPEVPIAEVPAE</sequence>
<dbReference type="SUPFAM" id="SSF118215">
    <property type="entry name" value="Proton glutamate symport protein"/>
    <property type="match status" value="1"/>
</dbReference>
<dbReference type="Pfam" id="PF00375">
    <property type="entry name" value="SDF"/>
    <property type="match status" value="1"/>
</dbReference>
<feature type="transmembrane region" description="Helical" evidence="8">
    <location>
        <begin position="185"/>
        <end position="206"/>
    </location>
</feature>
<keyword evidence="4 8" id="KW-0812">Transmembrane</keyword>
<dbReference type="GO" id="GO:0005886">
    <property type="term" value="C:plasma membrane"/>
    <property type="evidence" value="ECO:0007669"/>
    <property type="project" value="UniProtKB-SubCell"/>
</dbReference>
<evidence type="ECO:0000256" key="2">
    <source>
        <dbReference type="ARBA" id="ARBA00022448"/>
    </source>
</evidence>
<comment type="subcellular location">
    <subcellularLocation>
        <location evidence="1">Cell membrane</location>
        <topology evidence="1">Multi-pass membrane protein</topology>
    </subcellularLocation>
</comment>
<dbReference type="GO" id="GO:0006835">
    <property type="term" value="P:dicarboxylic acid transport"/>
    <property type="evidence" value="ECO:0007669"/>
    <property type="project" value="TreeGrafter"/>
</dbReference>
<protein>
    <submittedName>
        <fullName evidence="9">Na+/H+-dicarboxylate symporter</fullName>
    </submittedName>
</protein>
<keyword evidence="2" id="KW-0813">Transport</keyword>
<comment type="caution">
    <text evidence="9">The sequence shown here is derived from an EMBL/GenBank/DDBJ whole genome shotgun (WGS) entry which is preliminary data.</text>
</comment>
<dbReference type="RefSeq" id="WP_278321133.1">
    <property type="nucleotide sequence ID" value="NZ_BAAACK010000015.1"/>
</dbReference>
<feature type="transmembrane region" description="Helical" evidence="8">
    <location>
        <begin position="7"/>
        <end position="25"/>
    </location>
</feature>
<keyword evidence="3" id="KW-1003">Cell membrane</keyword>
<dbReference type="PANTHER" id="PTHR42865">
    <property type="entry name" value="PROTON/GLUTAMATE-ASPARTATE SYMPORTER"/>
    <property type="match status" value="1"/>
</dbReference>
<evidence type="ECO:0000256" key="3">
    <source>
        <dbReference type="ARBA" id="ARBA00022475"/>
    </source>
</evidence>
<dbReference type="GO" id="GO:0015293">
    <property type="term" value="F:symporter activity"/>
    <property type="evidence" value="ECO:0007669"/>
    <property type="project" value="UniProtKB-KW"/>
</dbReference>
<dbReference type="InterPro" id="IPR001991">
    <property type="entry name" value="Na-dicarboxylate_symporter"/>
</dbReference>
<dbReference type="FunFam" id="1.10.3860.10:FF:000001">
    <property type="entry name" value="C4-dicarboxylate transport protein"/>
    <property type="match status" value="1"/>
</dbReference>
<dbReference type="Proteomes" id="UP000245845">
    <property type="component" value="Unassembled WGS sequence"/>
</dbReference>
<dbReference type="EMBL" id="QGDL01000014">
    <property type="protein sequence ID" value="PWJ23392.1"/>
    <property type="molecule type" value="Genomic_DNA"/>
</dbReference>
<proteinExistence type="predicted"/>
<organism evidence="9 10">
    <name type="scientific">Faecalicatena orotica</name>
    <dbReference type="NCBI Taxonomy" id="1544"/>
    <lineage>
        <taxon>Bacteria</taxon>
        <taxon>Bacillati</taxon>
        <taxon>Bacillota</taxon>
        <taxon>Clostridia</taxon>
        <taxon>Lachnospirales</taxon>
        <taxon>Lachnospiraceae</taxon>
        <taxon>Faecalicatena</taxon>
    </lineage>
</organism>
<keyword evidence="10" id="KW-1185">Reference proteome</keyword>
<keyword evidence="5" id="KW-0769">Symport</keyword>
<feature type="transmembrane region" description="Helical" evidence="8">
    <location>
        <begin position="78"/>
        <end position="100"/>
    </location>
</feature>
<name>A0A2Y9BMH4_9FIRM</name>
<feature type="transmembrane region" description="Helical" evidence="8">
    <location>
        <begin position="212"/>
        <end position="237"/>
    </location>
</feature>
<reference evidence="9 10" key="1">
    <citation type="submission" date="2018-05" db="EMBL/GenBank/DDBJ databases">
        <title>The Hungate 1000. A catalogue of reference genomes from the rumen microbiome.</title>
        <authorList>
            <person name="Kelly W."/>
        </authorList>
    </citation>
    <scope>NUCLEOTIDE SEQUENCE [LARGE SCALE GENOMIC DNA]</scope>
    <source>
        <strain evidence="9 10">NLAE-zl-C242</strain>
    </source>
</reference>
<dbReference type="AlphaFoldDB" id="A0A2Y9BMH4"/>
<evidence type="ECO:0000256" key="4">
    <source>
        <dbReference type="ARBA" id="ARBA00022692"/>
    </source>
</evidence>
<evidence type="ECO:0000313" key="10">
    <source>
        <dbReference type="Proteomes" id="UP000245845"/>
    </source>
</evidence>